<keyword evidence="2" id="KW-0418">Kinase</keyword>
<gene>
    <name evidence="2" type="ORF">JCM19274_358</name>
</gene>
<accession>A0A090X1I4</accession>
<dbReference type="GO" id="GO:0005886">
    <property type="term" value="C:plasma membrane"/>
    <property type="evidence" value="ECO:0007669"/>
    <property type="project" value="TreeGrafter"/>
</dbReference>
<dbReference type="AlphaFoldDB" id="A0A090X1I4"/>
<keyword evidence="2" id="KW-0808">Transferase</keyword>
<dbReference type="Proteomes" id="UP000029643">
    <property type="component" value="Unassembled WGS sequence"/>
</dbReference>
<keyword evidence="1" id="KW-0812">Transmembrane</keyword>
<dbReference type="EMBL" id="BBNU01000018">
    <property type="protein sequence ID" value="GAL81799.1"/>
    <property type="molecule type" value="Genomic_DNA"/>
</dbReference>
<dbReference type="EC" id="2.7.10.2" evidence="2"/>
<dbReference type="PANTHER" id="PTHR32309:SF13">
    <property type="entry name" value="FERRIC ENTEROBACTIN TRANSPORT PROTEIN FEPE"/>
    <property type="match status" value="1"/>
</dbReference>
<name>A0A090X1I4_9FLAO</name>
<dbReference type="InterPro" id="IPR050445">
    <property type="entry name" value="Bact_polysacc_biosynth/exp"/>
</dbReference>
<reference evidence="2 3" key="1">
    <citation type="journal article" date="2014" name="Genome Announc.">
        <title>Draft Genome Sequences of Marine Flavobacterium Algibacter lectus Strains SS8 and NR4.</title>
        <authorList>
            <person name="Takatani N."/>
            <person name="Nakanishi M."/>
            <person name="Meirelles P."/>
            <person name="Mino S."/>
            <person name="Suda W."/>
            <person name="Oshima K."/>
            <person name="Hattori M."/>
            <person name="Ohkuma M."/>
            <person name="Hosokawa M."/>
            <person name="Miyashita K."/>
            <person name="Thompson F.L."/>
            <person name="Niwa A."/>
            <person name="Sawabe T."/>
            <person name="Sawabe T."/>
        </authorList>
    </citation>
    <scope>NUCLEOTIDE SEQUENCE [LARGE SCALE GENOMIC DNA]</scope>
    <source>
        <strain evidence="3">JCM19274</strain>
    </source>
</reference>
<keyword evidence="1" id="KW-0472">Membrane</keyword>
<evidence type="ECO:0000256" key="1">
    <source>
        <dbReference type="SAM" id="Phobius"/>
    </source>
</evidence>
<organism evidence="2 3">
    <name type="scientific">Algibacter lectus</name>
    <dbReference type="NCBI Taxonomy" id="221126"/>
    <lineage>
        <taxon>Bacteria</taxon>
        <taxon>Pseudomonadati</taxon>
        <taxon>Bacteroidota</taxon>
        <taxon>Flavobacteriia</taxon>
        <taxon>Flavobacteriales</taxon>
        <taxon>Flavobacteriaceae</taxon>
        <taxon>Algibacter</taxon>
    </lineage>
</organism>
<proteinExistence type="predicted"/>
<keyword evidence="1" id="KW-1133">Transmembrane helix</keyword>
<evidence type="ECO:0000313" key="2">
    <source>
        <dbReference type="EMBL" id="GAL81799.1"/>
    </source>
</evidence>
<protein>
    <submittedName>
        <fullName evidence="2">Tyrosine-protein kinase Wzc</fullName>
        <ecNumber evidence="2">2.7.10.2</ecNumber>
    </submittedName>
</protein>
<feature type="transmembrane region" description="Helical" evidence="1">
    <location>
        <begin position="269"/>
        <end position="290"/>
    </location>
</feature>
<sequence>MTIRLTNKNKSKIVDYINTSVFILDRDQLQRKNQYAINTIEFIDKQLSRVKGGELTKKADSLNDFMRVNKIFDIESESALLTSKIEEYKSQKDVLTEQLLALDLLKNYLVTNNDYSALQVPSTTGVSEANIGANVSKIILLSAEKSKLAYSVRDNVSVFDDLNRQIGALKQVVLENIASEKFNIQSQLKSVNSKIYNSENEFSTIPESQQRLRAIEREYLLSQSTYDLYLAKRGEADLIKASNVSDIVLIEPAKDTGQGRNAVNLNIRYVFAFFGVLIPLFLVAFVVTFFDNKLHAPGGDLEDLSSIPLLGVIGQNDTANNLAVFNKSQSAMAEAFRLYGRVCNLCIKSMIWKGVKLF</sequence>
<evidence type="ECO:0000313" key="3">
    <source>
        <dbReference type="Proteomes" id="UP000029643"/>
    </source>
</evidence>
<comment type="caution">
    <text evidence="2">The sequence shown here is derived from an EMBL/GenBank/DDBJ whole genome shotgun (WGS) entry which is preliminary data.</text>
</comment>
<dbReference type="GO" id="GO:0004715">
    <property type="term" value="F:non-membrane spanning protein tyrosine kinase activity"/>
    <property type="evidence" value="ECO:0007669"/>
    <property type="project" value="UniProtKB-EC"/>
</dbReference>
<dbReference type="PANTHER" id="PTHR32309">
    <property type="entry name" value="TYROSINE-PROTEIN KINASE"/>
    <property type="match status" value="1"/>
</dbReference>